<dbReference type="SUPFAM" id="SSF52833">
    <property type="entry name" value="Thioredoxin-like"/>
    <property type="match status" value="1"/>
</dbReference>
<feature type="compositionally biased region" description="Basic residues" evidence="4">
    <location>
        <begin position="66"/>
        <end position="77"/>
    </location>
</feature>
<dbReference type="InterPro" id="IPR013766">
    <property type="entry name" value="Thioredoxin_domain"/>
</dbReference>
<feature type="region of interest" description="Disordered" evidence="4">
    <location>
        <begin position="1"/>
        <end position="85"/>
    </location>
</feature>
<keyword evidence="1" id="KW-0560">Oxidoreductase</keyword>
<comment type="caution">
    <text evidence="6">The sequence shown here is derived from an EMBL/GenBank/DDBJ whole genome shotgun (WGS) entry which is preliminary data.</text>
</comment>
<dbReference type="InterPro" id="IPR000866">
    <property type="entry name" value="AhpC/TSA"/>
</dbReference>
<evidence type="ECO:0000256" key="2">
    <source>
        <dbReference type="ARBA" id="ARBA00022862"/>
    </source>
</evidence>
<dbReference type="Proteomes" id="UP000313849">
    <property type="component" value="Unassembled WGS sequence"/>
</dbReference>
<feature type="domain" description="Thioredoxin" evidence="5">
    <location>
        <begin position="82"/>
        <end position="241"/>
    </location>
</feature>
<evidence type="ECO:0000313" key="6">
    <source>
        <dbReference type="EMBL" id="TNU76628.1"/>
    </source>
</evidence>
<protein>
    <submittedName>
        <fullName evidence="6">Redoxin domain-containing protein</fullName>
    </submittedName>
</protein>
<dbReference type="Gene3D" id="3.40.30.10">
    <property type="entry name" value="Glutaredoxin"/>
    <property type="match status" value="1"/>
</dbReference>
<feature type="compositionally biased region" description="Basic residues" evidence="4">
    <location>
        <begin position="1"/>
        <end position="27"/>
    </location>
</feature>
<evidence type="ECO:0000313" key="7">
    <source>
        <dbReference type="Proteomes" id="UP000313849"/>
    </source>
</evidence>
<evidence type="ECO:0000256" key="3">
    <source>
        <dbReference type="ARBA" id="ARBA00023284"/>
    </source>
</evidence>
<keyword evidence="1" id="KW-0575">Peroxidase</keyword>
<proteinExistence type="predicted"/>
<gene>
    <name evidence="6" type="ORF">FH969_02765</name>
</gene>
<dbReference type="EMBL" id="VENP01000005">
    <property type="protein sequence ID" value="TNU76628.1"/>
    <property type="molecule type" value="Genomic_DNA"/>
</dbReference>
<dbReference type="AlphaFoldDB" id="A0A5C5BGM7"/>
<reference evidence="6 7" key="1">
    <citation type="submission" date="2019-06" db="EMBL/GenBank/DDBJ databases">
        <title>Draft genome sequence of Miniimonas arenae KCTC 19750T isolated from sea sand.</title>
        <authorList>
            <person name="Park S.-J."/>
        </authorList>
    </citation>
    <scope>NUCLEOTIDE SEQUENCE [LARGE SCALE GENOMIC DNA]</scope>
    <source>
        <strain evidence="6 7">KCTC 19750</strain>
    </source>
</reference>
<sequence>MVALGRRRLHRPRGPARRRLERARRRRPDLGARAQGGCARPCPPRGDRRGRAHRGPADHHLDRGRARLARGAPRRQGSRALTPPLTRAPSFTLALPYGAALTERDLRGRPALLLFVPGAFTPVCTREVVAHAAAFGAPASATTPRPVPPVRLVVVSCDSPATLAAWRTALELPDGVDLASDFWPHGAVTTAFGAFDEVRGTPRRRTVLLDGVGTVRWTTTSPGGVERDVAEAQRAVAALAR</sequence>
<dbReference type="InterPro" id="IPR050455">
    <property type="entry name" value="Tpx_Peroxidase_subfamily"/>
</dbReference>
<dbReference type="OrthoDB" id="9812811at2"/>
<evidence type="ECO:0000259" key="5">
    <source>
        <dbReference type="PROSITE" id="PS51352"/>
    </source>
</evidence>
<keyword evidence="7" id="KW-1185">Reference proteome</keyword>
<dbReference type="PROSITE" id="PS51352">
    <property type="entry name" value="THIOREDOXIN_2"/>
    <property type="match status" value="1"/>
</dbReference>
<keyword evidence="2" id="KW-0049">Antioxidant</keyword>
<feature type="compositionally biased region" description="Low complexity" evidence="4">
    <location>
        <begin position="31"/>
        <end position="40"/>
    </location>
</feature>
<dbReference type="Pfam" id="PF00578">
    <property type="entry name" value="AhpC-TSA"/>
    <property type="match status" value="1"/>
</dbReference>
<accession>A0A5C5BGM7</accession>
<feature type="compositionally biased region" description="Basic and acidic residues" evidence="4">
    <location>
        <begin position="45"/>
        <end position="65"/>
    </location>
</feature>
<dbReference type="PANTHER" id="PTHR43110:SF1">
    <property type="entry name" value="THIOL PEROXIDASE"/>
    <property type="match status" value="1"/>
</dbReference>
<evidence type="ECO:0000256" key="1">
    <source>
        <dbReference type="ARBA" id="ARBA00022559"/>
    </source>
</evidence>
<keyword evidence="3" id="KW-0676">Redox-active center</keyword>
<dbReference type="PANTHER" id="PTHR43110">
    <property type="entry name" value="THIOL PEROXIDASE"/>
    <property type="match status" value="1"/>
</dbReference>
<dbReference type="GO" id="GO:0004601">
    <property type="term" value="F:peroxidase activity"/>
    <property type="evidence" value="ECO:0007669"/>
    <property type="project" value="UniProtKB-KW"/>
</dbReference>
<name>A0A5C5BGM7_9MICO</name>
<organism evidence="6 7">
    <name type="scientific">Miniimonas arenae</name>
    <dbReference type="NCBI Taxonomy" id="676201"/>
    <lineage>
        <taxon>Bacteria</taxon>
        <taxon>Bacillati</taxon>
        <taxon>Actinomycetota</taxon>
        <taxon>Actinomycetes</taxon>
        <taxon>Micrococcales</taxon>
        <taxon>Beutenbergiaceae</taxon>
        <taxon>Miniimonas</taxon>
    </lineage>
</organism>
<evidence type="ECO:0000256" key="4">
    <source>
        <dbReference type="SAM" id="MobiDB-lite"/>
    </source>
</evidence>
<dbReference type="InterPro" id="IPR036249">
    <property type="entry name" value="Thioredoxin-like_sf"/>
</dbReference>